<reference evidence="3" key="2">
    <citation type="submission" date="2020-09" db="EMBL/GenBank/DDBJ databases">
        <authorList>
            <person name="Sun Q."/>
            <person name="Ohkuma M."/>
        </authorList>
    </citation>
    <scope>NUCLEOTIDE SEQUENCE</scope>
    <source>
        <strain evidence="3">JCM 19831</strain>
    </source>
</reference>
<dbReference type="AlphaFoldDB" id="A0A917X311"/>
<dbReference type="Proteomes" id="UP000642070">
    <property type="component" value="Unassembled WGS sequence"/>
</dbReference>
<evidence type="ECO:0000256" key="1">
    <source>
        <dbReference type="ARBA" id="ARBA00022801"/>
    </source>
</evidence>
<dbReference type="Gene3D" id="3.40.50.1820">
    <property type="entry name" value="alpha/beta hydrolase"/>
    <property type="match status" value="1"/>
</dbReference>
<dbReference type="RefSeq" id="WP_190254345.1">
    <property type="nucleotide sequence ID" value="NZ_BMPI01000042.1"/>
</dbReference>
<organism evidence="3 4">
    <name type="scientific">Dactylosporangium sucinum</name>
    <dbReference type="NCBI Taxonomy" id="1424081"/>
    <lineage>
        <taxon>Bacteria</taxon>
        <taxon>Bacillati</taxon>
        <taxon>Actinomycetota</taxon>
        <taxon>Actinomycetes</taxon>
        <taxon>Micromonosporales</taxon>
        <taxon>Micromonosporaceae</taxon>
        <taxon>Dactylosporangium</taxon>
    </lineage>
</organism>
<evidence type="ECO:0000259" key="2">
    <source>
        <dbReference type="Pfam" id="PF07859"/>
    </source>
</evidence>
<feature type="domain" description="Alpha/beta hydrolase fold-3" evidence="2">
    <location>
        <begin position="59"/>
        <end position="264"/>
    </location>
</feature>
<dbReference type="GO" id="GO:0016787">
    <property type="term" value="F:hydrolase activity"/>
    <property type="evidence" value="ECO:0007669"/>
    <property type="project" value="UniProtKB-KW"/>
</dbReference>
<dbReference type="PANTHER" id="PTHR48081:SF8">
    <property type="entry name" value="ALPHA_BETA HYDROLASE FOLD-3 DOMAIN-CONTAINING PROTEIN-RELATED"/>
    <property type="match status" value="1"/>
</dbReference>
<proteinExistence type="predicted"/>
<keyword evidence="4" id="KW-1185">Reference proteome</keyword>
<dbReference type="EMBL" id="BMPI01000042">
    <property type="protein sequence ID" value="GGM58845.1"/>
    <property type="molecule type" value="Genomic_DNA"/>
</dbReference>
<dbReference type="Pfam" id="PF07859">
    <property type="entry name" value="Abhydrolase_3"/>
    <property type="match status" value="1"/>
</dbReference>
<reference evidence="3" key="1">
    <citation type="journal article" date="2014" name="Int. J. Syst. Evol. Microbiol.">
        <title>Complete genome sequence of Corynebacterium casei LMG S-19264T (=DSM 44701T), isolated from a smear-ripened cheese.</title>
        <authorList>
            <consortium name="US DOE Joint Genome Institute (JGI-PGF)"/>
            <person name="Walter F."/>
            <person name="Albersmeier A."/>
            <person name="Kalinowski J."/>
            <person name="Ruckert C."/>
        </authorList>
    </citation>
    <scope>NUCLEOTIDE SEQUENCE</scope>
    <source>
        <strain evidence="3">JCM 19831</strain>
    </source>
</reference>
<dbReference type="InterPro" id="IPR050300">
    <property type="entry name" value="GDXG_lipolytic_enzyme"/>
</dbReference>
<sequence length="295" mass="29837">MTDPEVLPAALAFGRLDFTNPSVLRRAAPAVADGVAVLDVGPGVRVHRPADAGGALPVVVWCHAGGFCIGSAADDDRLCARLATGADAIVVAVDYRLAPEHPYPAALDDGYTVLTWLASGGLPGADPARIAVAGASAGGGLAAGLALLARDSGGPALAFQLLTQPVLDDRLGTASMRAGAGAAVFSRADAETCWAHYLRGLRGAPVPVYAAPLRATDLAGVAPAYVLAAGLDCLRDEAIAYALAMQRDGVPVELHVVPGVPHGFGAVAPKARVSRAAVAEYVSVLRAALHRGEPT</sequence>
<keyword evidence="1" id="KW-0378">Hydrolase</keyword>
<protein>
    <submittedName>
        <fullName evidence="3">Esterase</fullName>
    </submittedName>
</protein>
<dbReference type="InterPro" id="IPR013094">
    <property type="entry name" value="AB_hydrolase_3"/>
</dbReference>
<accession>A0A917X311</accession>
<gene>
    <name evidence="3" type="primary">lipW</name>
    <name evidence="3" type="ORF">GCM10007977_070490</name>
</gene>
<comment type="caution">
    <text evidence="3">The sequence shown here is derived from an EMBL/GenBank/DDBJ whole genome shotgun (WGS) entry which is preliminary data.</text>
</comment>
<evidence type="ECO:0000313" key="3">
    <source>
        <dbReference type="EMBL" id="GGM58845.1"/>
    </source>
</evidence>
<dbReference type="InterPro" id="IPR029058">
    <property type="entry name" value="AB_hydrolase_fold"/>
</dbReference>
<evidence type="ECO:0000313" key="4">
    <source>
        <dbReference type="Proteomes" id="UP000642070"/>
    </source>
</evidence>
<dbReference type="SUPFAM" id="SSF53474">
    <property type="entry name" value="alpha/beta-Hydrolases"/>
    <property type="match status" value="1"/>
</dbReference>
<dbReference type="PANTHER" id="PTHR48081">
    <property type="entry name" value="AB HYDROLASE SUPERFAMILY PROTEIN C4A8.06C"/>
    <property type="match status" value="1"/>
</dbReference>
<name>A0A917X311_9ACTN</name>